<dbReference type="AlphaFoldDB" id="A7SB88"/>
<dbReference type="GO" id="GO:0000139">
    <property type="term" value="C:Golgi membrane"/>
    <property type="evidence" value="ECO:0000318"/>
    <property type="project" value="GO_Central"/>
</dbReference>
<dbReference type="InParanoid" id="A7SB88"/>
<organism evidence="11 12">
    <name type="scientific">Nematostella vectensis</name>
    <name type="common">Starlet sea anemone</name>
    <dbReference type="NCBI Taxonomy" id="45351"/>
    <lineage>
        <taxon>Eukaryota</taxon>
        <taxon>Metazoa</taxon>
        <taxon>Cnidaria</taxon>
        <taxon>Anthozoa</taxon>
        <taxon>Hexacorallia</taxon>
        <taxon>Actiniaria</taxon>
        <taxon>Edwardsiidae</taxon>
        <taxon>Nematostella</taxon>
    </lineage>
</organism>
<name>A7SB88_NEMVE</name>
<evidence type="ECO:0000256" key="3">
    <source>
        <dbReference type="ARBA" id="ARBA00022676"/>
    </source>
</evidence>
<evidence type="ECO:0000256" key="10">
    <source>
        <dbReference type="RuleBase" id="RU363063"/>
    </source>
</evidence>
<keyword evidence="6" id="KW-0735">Signal-anchor</keyword>
<comment type="subcellular location">
    <subcellularLocation>
        <location evidence="1 10">Golgi apparatus membrane</location>
        <topology evidence="1 10">Single-pass type II membrane protein</topology>
    </subcellularLocation>
</comment>
<dbReference type="EMBL" id="DS469614">
    <property type="protein sequence ID" value="EDO39071.1"/>
    <property type="molecule type" value="Genomic_DNA"/>
</dbReference>
<dbReference type="GO" id="GO:0016758">
    <property type="term" value="F:hexosyltransferase activity"/>
    <property type="evidence" value="ECO:0007669"/>
    <property type="project" value="InterPro"/>
</dbReference>
<keyword evidence="12" id="KW-1185">Reference proteome</keyword>
<keyword evidence="5" id="KW-0812">Transmembrane</keyword>
<keyword evidence="7" id="KW-1133">Transmembrane helix</keyword>
<keyword evidence="3 10" id="KW-0328">Glycosyltransferase</keyword>
<dbReference type="eggNOG" id="KOG2287">
    <property type="taxonomic scope" value="Eukaryota"/>
</dbReference>
<evidence type="ECO:0000313" key="11">
    <source>
        <dbReference type="EMBL" id="EDO39071.1"/>
    </source>
</evidence>
<dbReference type="PANTHER" id="PTHR11214:SF365">
    <property type="entry name" value="HEXOSYLTRANSFERASE"/>
    <property type="match status" value="1"/>
</dbReference>
<dbReference type="PhylomeDB" id="A7SB88"/>
<dbReference type="InterPro" id="IPR029044">
    <property type="entry name" value="Nucleotide-diphossugar_trans"/>
</dbReference>
<dbReference type="SUPFAM" id="SSF53448">
    <property type="entry name" value="Nucleotide-diphospho-sugar transferases"/>
    <property type="match status" value="1"/>
</dbReference>
<dbReference type="FunFam" id="3.90.550.50:FF:000085">
    <property type="entry name" value="Hexosyltransferase"/>
    <property type="match status" value="1"/>
</dbReference>
<proteinExistence type="inferred from homology"/>
<dbReference type="Gene3D" id="3.90.550.50">
    <property type="match status" value="1"/>
</dbReference>
<dbReference type="Pfam" id="PF01762">
    <property type="entry name" value="Galactosyl_T"/>
    <property type="match status" value="1"/>
</dbReference>
<comment type="similarity">
    <text evidence="2 10">Belongs to the glycosyltransferase 31 family.</text>
</comment>
<dbReference type="GO" id="GO:0016757">
    <property type="term" value="F:glycosyltransferase activity"/>
    <property type="evidence" value="ECO:0000318"/>
    <property type="project" value="GO_Central"/>
</dbReference>
<dbReference type="PANTHER" id="PTHR11214">
    <property type="entry name" value="BETA-1,3-N-ACETYLGLUCOSAMINYLTRANSFERASE"/>
    <property type="match status" value="1"/>
</dbReference>
<dbReference type="Proteomes" id="UP000001593">
    <property type="component" value="Unassembled WGS sequence"/>
</dbReference>
<keyword evidence="8 10" id="KW-0333">Golgi apparatus</keyword>
<evidence type="ECO:0000256" key="1">
    <source>
        <dbReference type="ARBA" id="ARBA00004323"/>
    </source>
</evidence>
<keyword evidence="9" id="KW-0472">Membrane</keyword>
<keyword evidence="4" id="KW-0808">Transferase</keyword>
<feature type="non-terminal residue" evidence="11">
    <location>
        <position position="1"/>
    </location>
</feature>
<evidence type="ECO:0000256" key="4">
    <source>
        <dbReference type="ARBA" id="ARBA00022679"/>
    </source>
</evidence>
<dbReference type="GO" id="GO:0006493">
    <property type="term" value="P:protein O-linked glycosylation"/>
    <property type="evidence" value="ECO:0000318"/>
    <property type="project" value="GO_Central"/>
</dbReference>
<reference evidence="11 12" key="1">
    <citation type="journal article" date="2007" name="Science">
        <title>Sea anemone genome reveals ancestral eumetazoan gene repertoire and genomic organization.</title>
        <authorList>
            <person name="Putnam N.H."/>
            <person name="Srivastava M."/>
            <person name="Hellsten U."/>
            <person name="Dirks B."/>
            <person name="Chapman J."/>
            <person name="Salamov A."/>
            <person name="Terry A."/>
            <person name="Shapiro H."/>
            <person name="Lindquist E."/>
            <person name="Kapitonov V.V."/>
            <person name="Jurka J."/>
            <person name="Genikhovich G."/>
            <person name="Grigoriev I.V."/>
            <person name="Lucas S.M."/>
            <person name="Steele R.E."/>
            <person name="Finnerty J.R."/>
            <person name="Technau U."/>
            <person name="Martindale M.Q."/>
            <person name="Rokhsar D.S."/>
        </authorList>
    </citation>
    <scope>NUCLEOTIDE SEQUENCE [LARGE SCALE GENOMIC DNA]</scope>
    <source>
        <strain evidence="12">CH2 X CH6</strain>
    </source>
</reference>
<dbReference type="OMA" id="IKIRETW"/>
<gene>
    <name evidence="11" type="ORF">NEMVEDRAFT_v1g25535</name>
</gene>
<feature type="non-terminal residue" evidence="11">
    <location>
        <position position="193"/>
    </location>
</feature>
<evidence type="ECO:0000256" key="8">
    <source>
        <dbReference type="ARBA" id="ARBA00023034"/>
    </source>
</evidence>
<evidence type="ECO:0000256" key="5">
    <source>
        <dbReference type="ARBA" id="ARBA00022692"/>
    </source>
</evidence>
<dbReference type="InterPro" id="IPR002659">
    <property type="entry name" value="Glyco_trans_31"/>
</dbReference>
<evidence type="ECO:0000256" key="6">
    <source>
        <dbReference type="ARBA" id="ARBA00022968"/>
    </source>
</evidence>
<evidence type="ECO:0000256" key="9">
    <source>
        <dbReference type="ARBA" id="ARBA00023136"/>
    </source>
</evidence>
<sequence>LLILVSSYVGNAARRKEIRFTWGTDFLPSPRWRTVFLIGANDNQEEMRLMAAEDRLYGDLITSEYREGFFNMSYKVAMGFEWAMRYCPFDFMLKSDDDVFVNPYAMLQYLAKSAPRSNLYMGNPMIFSPVLRSGRYAVSEQELNKTYFEPYCSGGGILMSSDVVRKFMEFYDVQAPLKIDDAYLGELAKKAGV</sequence>
<protein>
    <recommendedName>
        <fullName evidence="10">Hexosyltransferase</fullName>
        <ecNumber evidence="10">2.4.1.-</ecNumber>
    </recommendedName>
</protein>
<accession>A7SB88</accession>
<evidence type="ECO:0000313" key="12">
    <source>
        <dbReference type="Proteomes" id="UP000001593"/>
    </source>
</evidence>
<dbReference type="HOGENOM" id="CLU_036849_6_2_1"/>
<dbReference type="EC" id="2.4.1.-" evidence="10"/>
<evidence type="ECO:0000256" key="2">
    <source>
        <dbReference type="ARBA" id="ARBA00008661"/>
    </source>
</evidence>
<evidence type="ECO:0000256" key="7">
    <source>
        <dbReference type="ARBA" id="ARBA00022989"/>
    </source>
</evidence>